<accession>A0ABN6KC72</accession>
<evidence type="ECO:0000313" key="3">
    <source>
        <dbReference type="EMBL" id="BDA78557.1"/>
    </source>
</evidence>
<dbReference type="EMBL" id="AP025028">
    <property type="protein sequence ID" value="BDA78557.1"/>
    <property type="molecule type" value="Genomic_DNA"/>
</dbReference>
<keyword evidence="1" id="KW-0732">Signal</keyword>
<dbReference type="RefSeq" id="WP_109018973.1">
    <property type="nucleotide sequence ID" value="NZ_AP025028.1"/>
</dbReference>
<dbReference type="PANTHER" id="PTHR38731:SF1">
    <property type="entry name" value="FECR PROTEIN DOMAIN-CONTAINING PROTEIN"/>
    <property type="match status" value="1"/>
</dbReference>
<keyword evidence="4" id="KW-1185">Reference proteome</keyword>
<gene>
    <name evidence="3" type="ORF">LPTSP3_g14870</name>
</gene>
<proteinExistence type="predicted"/>
<name>A0ABN6KC72_9LEPT</name>
<evidence type="ECO:0000259" key="2">
    <source>
        <dbReference type="Pfam" id="PF04773"/>
    </source>
</evidence>
<evidence type="ECO:0000256" key="1">
    <source>
        <dbReference type="SAM" id="SignalP"/>
    </source>
</evidence>
<evidence type="ECO:0000313" key="4">
    <source>
        <dbReference type="Proteomes" id="UP000245263"/>
    </source>
</evidence>
<sequence>MNKKTTIRCTFTFILAFAMISNCAKPKNTTEGILTFTLGNITIERSGNKISAKTGDPIQKGDTLRSGEKSAAIVEFGEEETIIEIQSNSEFQFVDTGKNKELILNSGRSWLRSAKLQKDATLNLKTPTSVAGVRGTTFFTFVVGDMSLTCHCEGEVDLKSLKNNSGRVNDRDYLAFVKNDKIIYIFPEDLKALNIPYVHDHSELSSSKLGKQNKLTQEQFALVMQLAEKKFAELK</sequence>
<dbReference type="InterPro" id="IPR006860">
    <property type="entry name" value="FecR"/>
</dbReference>
<feature type="chain" id="PRO_5047436240" evidence="1">
    <location>
        <begin position="25"/>
        <end position="235"/>
    </location>
</feature>
<protein>
    <submittedName>
        <fullName evidence="3">Iron dicitrate transporter FecR</fullName>
    </submittedName>
</protein>
<dbReference type="PANTHER" id="PTHR38731">
    <property type="entry name" value="LIPL45-RELATED LIPOPROTEIN-RELATED"/>
    <property type="match status" value="1"/>
</dbReference>
<dbReference type="Pfam" id="PF04773">
    <property type="entry name" value="FecR"/>
    <property type="match status" value="1"/>
</dbReference>
<reference evidence="3 4" key="1">
    <citation type="submission" date="2021-08" db="EMBL/GenBank/DDBJ databases">
        <title>Complete genome sequence of Leptospira kobayashii strain E30.</title>
        <authorList>
            <person name="Nakao R."/>
            <person name="Nakamura S."/>
            <person name="Masuzawa T."/>
            <person name="Koizumi N."/>
        </authorList>
    </citation>
    <scope>NUCLEOTIDE SEQUENCE [LARGE SCALE GENOMIC DNA]</scope>
    <source>
        <strain evidence="3 4">E30</strain>
    </source>
</reference>
<organism evidence="3 4">
    <name type="scientific">Leptospira kobayashii</name>
    <dbReference type="NCBI Taxonomy" id="1917830"/>
    <lineage>
        <taxon>Bacteria</taxon>
        <taxon>Pseudomonadati</taxon>
        <taxon>Spirochaetota</taxon>
        <taxon>Spirochaetia</taxon>
        <taxon>Leptospirales</taxon>
        <taxon>Leptospiraceae</taxon>
        <taxon>Leptospira</taxon>
    </lineage>
</organism>
<dbReference type="Proteomes" id="UP000245263">
    <property type="component" value="Chromosome 1"/>
</dbReference>
<feature type="signal peptide" evidence="1">
    <location>
        <begin position="1"/>
        <end position="24"/>
    </location>
</feature>
<feature type="domain" description="FecR protein" evidence="2">
    <location>
        <begin position="62"/>
        <end position="141"/>
    </location>
</feature>